<protein>
    <submittedName>
        <fullName evidence="1">Uncharacterized protein</fullName>
    </submittedName>
</protein>
<dbReference type="EMBL" id="JAGMUX010000021">
    <property type="protein sequence ID" value="KAH7231307.1"/>
    <property type="molecule type" value="Genomic_DNA"/>
</dbReference>
<sequence>MGSVTKEYPLSRLAMLSLILSRLMSGSSPNIKSLHRRLASDEMCCQGPELPHIDLCLLPPAHPLVIIAPV</sequence>
<comment type="caution">
    <text evidence="1">The sequence shown here is derived from an EMBL/GenBank/DDBJ whole genome shotgun (WGS) entry which is preliminary data.</text>
</comment>
<gene>
    <name evidence="1" type="ORF">BKA55DRAFT_714408</name>
</gene>
<dbReference type="GeneID" id="70230818"/>
<evidence type="ECO:0000313" key="2">
    <source>
        <dbReference type="Proteomes" id="UP000720189"/>
    </source>
</evidence>
<evidence type="ECO:0000313" key="1">
    <source>
        <dbReference type="EMBL" id="KAH7231307.1"/>
    </source>
</evidence>
<dbReference type="AlphaFoldDB" id="A0A9P9G4W1"/>
<proteinExistence type="predicted"/>
<accession>A0A9P9G4W1</accession>
<name>A0A9P9G4W1_FUSRE</name>
<keyword evidence="2" id="KW-1185">Reference proteome</keyword>
<organism evidence="1 2">
    <name type="scientific">Fusarium redolens</name>
    <dbReference type="NCBI Taxonomy" id="48865"/>
    <lineage>
        <taxon>Eukaryota</taxon>
        <taxon>Fungi</taxon>
        <taxon>Dikarya</taxon>
        <taxon>Ascomycota</taxon>
        <taxon>Pezizomycotina</taxon>
        <taxon>Sordariomycetes</taxon>
        <taxon>Hypocreomycetidae</taxon>
        <taxon>Hypocreales</taxon>
        <taxon>Nectriaceae</taxon>
        <taxon>Fusarium</taxon>
        <taxon>Fusarium redolens species complex</taxon>
    </lineage>
</organism>
<dbReference type="Proteomes" id="UP000720189">
    <property type="component" value="Unassembled WGS sequence"/>
</dbReference>
<reference evidence="1" key="1">
    <citation type="journal article" date="2021" name="Nat. Commun.">
        <title>Genetic determinants of endophytism in the Arabidopsis root mycobiome.</title>
        <authorList>
            <person name="Mesny F."/>
            <person name="Miyauchi S."/>
            <person name="Thiergart T."/>
            <person name="Pickel B."/>
            <person name="Atanasova L."/>
            <person name="Karlsson M."/>
            <person name="Huettel B."/>
            <person name="Barry K.W."/>
            <person name="Haridas S."/>
            <person name="Chen C."/>
            <person name="Bauer D."/>
            <person name="Andreopoulos W."/>
            <person name="Pangilinan J."/>
            <person name="LaButti K."/>
            <person name="Riley R."/>
            <person name="Lipzen A."/>
            <person name="Clum A."/>
            <person name="Drula E."/>
            <person name="Henrissat B."/>
            <person name="Kohler A."/>
            <person name="Grigoriev I.V."/>
            <person name="Martin F.M."/>
            <person name="Hacquard S."/>
        </authorList>
    </citation>
    <scope>NUCLEOTIDE SEQUENCE</scope>
    <source>
        <strain evidence="1">MPI-CAGE-AT-0023</strain>
    </source>
</reference>
<dbReference type="RefSeq" id="XP_046043416.1">
    <property type="nucleotide sequence ID" value="XM_046200864.1"/>
</dbReference>